<feature type="region of interest" description="Disordered" evidence="1">
    <location>
        <begin position="1"/>
        <end position="45"/>
    </location>
</feature>
<reference evidence="2" key="1">
    <citation type="submission" date="2020-07" db="EMBL/GenBank/DDBJ databases">
        <title>Multicomponent nature underlies the extraordinary mechanical properties of spider dragline silk.</title>
        <authorList>
            <person name="Kono N."/>
            <person name="Nakamura H."/>
            <person name="Mori M."/>
            <person name="Yoshida Y."/>
            <person name="Ohtoshi R."/>
            <person name="Malay A.D."/>
            <person name="Moran D.A.P."/>
            <person name="Tomita M."/>
            <person name="Numata K."/>
            <person name="Arakawa K."/>
        </authorList>
    </citation>
    <scope>NUCLEOTIDE SEQUENCE</scope>
</reference>
<feature type="compositionally biased region" description="Basic and acidic residues" evidence="1">
    <location>
        <begin position="23"/>
        <end position="45"/>
    </location>
</feature>
<organism evidence="2 3">
    <name type="scientific">Trichonephila clavata</name>
    <name type="common">Joro spider</name>
    <name type="synonym">Nephila clavata</name>
    <dbReference type="NCBI Taxonomy" id="2740835"/>
    <lineage>
        <taxon>Eukaryota</taxon>
        <taxon>Metazoa</taxon>
        <taxon>Ecdysozoa</taxon>
        <taxon>Arthropoda</taxon>
        <taxon>Chelicerata</taxon>
        <taxon>Arachnida</taxon>
        <taxon>Araneae</taxon>
        <taxon>Araneomorphae</taxon>
        <taxon>Entelegynae</taxon>
        <taxon>Araneoidea</taxon>
        <taxon>Nephilidae</taxon>
        <taxon>Trichonephila</taxon>
    </lineage>
</organism>
<dbReference type="Proteomes" id="UP000887116">
    <property type="component" value="Unassembled WGS sequence"/>
</dbReference>
<name>A0A8X6F6Z0_TRICU</name>
<keyword evidence="3" id="KW-1185">Reference proteome</keyword>
<accession>A0A8X6F6Z0</accession>
<dbReference type="EMBL" id="BMAO01011181">
    <property type="protein sequence ID" value="GFQ71802.1"/>
    <property type="molecule type" value="Genomic_DNA"/>
</dbReference>
<evidence type="ECO:0000313" key="3">
    <source>
        <dbReference type="Proteomes" id="UP000887116"/>
    </source>
</evidence>
<protein>
    <submittedName>
        <fullName evidence="2">Uncharacterized protein</fullName>
    </submittedName>
</protein>
<evidence type="ECO:0000313" key="2">
    <source>
        <dbReference type="EMBL" id="GFQ71802.1"/>
    </source>
</evidence>
<feature type="non-terminal residue" evidence="2">
    <location>
        <position position="45"/>
    </location>
</feature>
<evidence type="ECO:0000256" key="1">
    <source>
        <dbReference type="SAM" id="MobiDB-lite"/>
    </source>
</evidence>
<gene>
    <name evidence="2" type="ORF">TNCT_389971</name>
</gene>
<proteinExistence type="predicted"/>
<sequence length="45" mass="5061">MAQFDAKTLAKFQKELGQGKAPKAKEATSPKDDKKQKKEEKKPKT</sequence>
<comment type="caution">
    <text evidence="2">The sequence shown here is derived from an EMBL/GenBank/DDBJ whole genome shotgun (WGS) entry which is preliminary data.</text>
</comment>
<dbReference type="AlphaFoldDB" id="A0A8X6F6Z0"/>